<keyword evidence="2" id="KW-1185">Reference proteome</keyword>
<evidence type="ECO:0000313" key="1">
    <source>
        <dbReference type="EMBL" id="KAI4832435.1"/>
    </source>
</evidence>
<sequence length="165" mass="18110">MRSQVPTLSSDGFNVTWYLAVPTAFVVYRLKVQPPDQPPDWILFTGRDVRLELILNTATAVFYPHRGIPTEEVPDQHGILLSISSSGRCSGERVSSRALLCEGVQSLSVLRWEGKQRGGPAGPWRRREAEGRPCTSLEKKGAEGRPCTSLEKKGTEPVAGRLPVG</sequence>
<accession>A0ACB9XZN6</accession>
<dbReference type="Proteomes" id="UP001057452">
    <property type="component" value="Chromosome 1"/>
</dbReference>
<organism evidence="1 2">
    <name type="scientific">Chaenocephalus aceratus</name>
    <name type="common">Blackfin icefish</name>
    <name type="synonym">Chaenichthys aceratus</name>
    <dbReference type="NCBI Taxonomy" id="36190"/>
    <lineage>
        <taxon>Eukaryota</taxon>
        <taxon>Metazoa</taxon>
        <taxon>Chordata</taxon>
        <taxon>Craniata</taxon>
        <taxon>Vertebrata</taxon>
        <taxon>Euteleostomi</taxon>
        <taxon>Actinopterygii</taxon>
        <taxon>Neopterygii</taxon>
        <taxon>Teleostei</taxon>
        <taxon>Neoteleostei</taxon>
        <taxon>Acanthomorphata</taxon>
        <taxon>Eupercaria</taxon>
        <taxon>Perciformes</taxon>
        <taxon>Notothenioidei</taxon>
        <taxon>Channichthyidae</taxon>
        <taxon>Chaenocephalus</taxon>
    </lineage>
</organism>
<gene>
    <name evidence="1" type="ORF">KUCAC02_015404</name>
</gene>
<comment type="caution">
    <text evidence="1">The sequence shown here is derived from an EMBL/GenBank/DDBJ whole genome shotgun (WGS) entry which is preliminary data.</text>
</comment>
<dbReference type="EMBL" id="CM043785">
    <property type="protein sequence ID" value="KAI4832435.1"/>
    <property type="molecule type" value="Genomic_DNA"/>
</dbReference>
<protein>
    <submittedName>
        <fullName evidence="1">Uncharacterized protein</fullName>
    </submittedName>
</protein>
<name>A0ACB9XZN6_CHAAC</name>
<proteinExistence type="predicted"/>
<evidence type="ECO:0000313" key="2">
    <source>
        <dbReference type="Proteomes" id="UP001057452"/>
    </source>
</evidence>
<reference evidence="1" key="1">
    <citation type="submission" date="2022-05" db="EMBL/GenBank/DDBJ databases">
        <title>Chromosome-level genome of Chaenocephalus aceratus.</title>
        <authorList>
            <person name="Park H."/>
        </authorList>
    </citation>
    <scope>NUCLEOTIDE SEQUENCE</scope>
    <source>
        <strain evidence="1">KU_202001</strain>
    </source>
</reference>